<dbReference type="InterPro" id="IPR036893">
    <property type="entry name" value="SBP_sf"/>
</dbReference>
<evidence type="ECO:0000313" key="6">
    <source>
        <dbReference type="EMBL" id="KAF9592555.1"/>
    </source>
</evidence>
<feature type="domain" description="SBP-type" evidence="5">
    <location>
        <begin position="143"/>
        <end position="197"/>
    </location>
</feature>
<dbReference type="GO" id="GO:0008270">
    <property type="term" value="F:zinc ion binding"/>
    <property type="evidence" value="ECO:0007669"/>
    <property type="project" value="UniProtKB-KW"/>
</dbReference>
<dbReference type="PANTHER" id="PTHR31251">
    <property type="entry name" value="SQUAMOSA PROMOTER-BINDING-LIKE PROTEIN 4"/>
    <property type="match status" value="1"/>
</dbReference>
<sequence length="197" mass="22387">MMEAWNYGSEEKGFVLSDEMVSNSDIVARSKTVVMGWDLMRSPFNYENTKLNYGGDVEVNQGFMDLGFSDMTRKQLLASNYFGEYLDNLNSRDSSLFDLKLGRLGDNQDTQVGNSSKEMSSLTSVSLSMLEKRARMTSLTFQRAISQVHGCSKDLSSSKDYHKRHKVCEVHSKTAKVIVNGIEQRFCQQCSRFFFSL</sequence>
<dbReference type="PROSITE" id="PS51141">
    <property type="entry name" value="ZF_SBP"/>
    <property type="match status" value="1"/>
</dbReference>
<keyword evidence="1" id="KW-0479">Metal-binding</keyword>
<dbReference type="GO" id="GO:0003677">
    <property type="term" value="F:DNA binding"/>
    <property type="evidence" value="ECO:0007669"/>
    <property type="project" value="InterPro"/>
</dbReference>
<dbReference type="SUPFAM" id="SSF103612">
    <property type="entry name" value="SBT domain"/>
    <property type="match status" value="1"/>
</dbReference>
<reference evidence="6 7" key="1">
    <citation type="submission" date="2020-10" db="EMBL/GenBank/DDBJ databases">
        <title>The Coptis chinensis genome and diversification of protoberbering-type alkaloids.</title>
        <authorList>
            <person name="Wang B."/>
            <person name="Shu S."/>
            <person name="Song C."/>
            <person name="Liu Y."/>
        </authorList>
    </citation>
    <scope>NUCLEOTIDE SEQUENCE [LARGE SCALE GENOMIC DNA]</scope>
    <source>
        <strain evidence="6">HL-2020</strain>
        <tissue evidence="6">Leaf</tissue>
    </source>
</reference>
<accession>A0A835LF99</accession>
<evidence type="ECO:0000259" key="5">
    <source>
        <dbReference type="PROSITE" id="PS51141"/>
    </source>
</evidence>
<dbReference type="OrthoDB" id="514967at2759"/>
<name>A0A835LF99_9MAGN</name>
<dbReference type="PANTHER" id="PTHR31251:SF102">
    <property type="entry name" value="SBP-TYPE DOMAIN-CONTAINING PROTEIN"/>
    <property type="match status" value="1"/>
</dbReference>
<comment type="caution">
    <text evidence="6">The sequence shown here is derived from an EMBL/GenBank/DDBJ whole genome shotgun (WGS) entry which is preliminary data.</text>
</comment>
<keyword evidence="2 4" id="KW-0863">Zinc-finger</keyword>
<dbReference type="Gene3D" id="4.10.1100.10">
    <property type="entry name" value="Transcription factor, SBP-box domain"/>
    <property type="match status" value="1"/>
</dbReference>
<organism evidence="6 7">
    <name type="scientific">Coptis chinensis</name>
    <dbReference type="NCBI Taxonomy" id="261450"/>
    <lineage>
        <taxon>Eukaryota</taxon>
        <taxon>Viridiplantae</taxon>
        <taxon>Streptophyta</taxon>
        <taxon>Embryophyta</taxon>
        <taxon>Tracheophyta</taxon>
        <taxon>Spermatophyta</taxon>
        <taxon>Magnoliopsida</taxon>
        <taxon>Ranunculales</taxon>
        <taxon>Ranunculaceae</taxon>
        <taxon>Coptidoideae</taxon>
        <taxon>Coptis</taxon>
    </lineage>
</organism>
<dbReference type="InterPro" id="IPR004333">
    <property type="entry name" value="SBP_dom"/>
</dbReference>
<dbReference type="EMBL" id="JADFTS010000008">
    <property type="protein sequence ID" value="KAF9592555.1"/>
    <property type="molecule type" value="Genomic_DNA"/>
</dbReference>
<dbReference type="GO" id="GO:0005634">
    <property type="term" value="C:nucleus"/>
    <property type="evidence" value="ECO:0007669"/>
    <property type="project" value="InterPro"/>
</dbReference>
<evidence type="ECO:0000256" key="3">
    <source>
        <dbReference type="ARBA" id="ARBA00022833"/>
    </source>
</evidence>
<evidence type="ECO:0000313" key="7">
    <source>
        <dbReference type="Proteomes" id="UP000631114"/>
    </source>
</evidence>
<evidence type="ECO:0000256" key="2">
    <source>
        <dbReference type="ARBA" id="ARBA00022771"/>
    </source>
</evidence>
<dbReference type="InterPro" id="IPR044817">
    <property type="entry name" value="SBP-like"/>
</dbReference>
<gene>
    <name evidence="6" type="ORF">IFM89_015768</name>
</gene>
<keyword evidence="7" id="KW-1185">Reference proteome</keyword>
<dbReference type="Pfam" id="PF03110">
    <property type="entry name" value="SBP"/>
    <property type="match status" value="1"/>
</dbReference>
<evidence type="ECO:0000256" key="4">
    <source>
        <dbReference type="PROSITE-ProRule" id="PRU00470"/>
    </source>
</evidence>
<dbReference type="Proteomes" id="UP000631114">
    <property type="component" value="Unassembled WGS sequence"/>
</dbReference>
<proteinExistence type="predicted"/>
<keyword evidence="3" id="KW-0862">Zinc</keyword>
<dbReference type="AlphaFoldDB" id="A0A835LF99"/>
<protein>
    <recommendedName>
        <fullName evidence="5">SBP-type domain-containing protein</fullName>
    </recommendedName>
</protein>
<evidence type="ECO:0000256" key="1">
    <source>
        <dbReference type="ARBA" id="ARBA00022723"/>
    </source>
</evidence>